<sequence>MKLRGKVKGREVIVLIDCGTTHNLTHKKMVDELNLPVTDETRFWSYHRVEVRLPELIVRADLLTIDLGKMDEILGMLRLLKRGRRTKASRLSCKVSRLERRRNLKVRLFGRGDGGLPMIQALLNQYEDWKFVPKESERPSNSNGEGQKPINLRLYKYGYVQKEEIEKLVTEMICLLQIRHSIEEEIREGFDGNYTEDQGWGGSLGDPPLMRNKSESLSPAGLLRPLPLPKLFLKDWTIDIIEGCPKREMERVNRCLETFLRLFCSEQLAKWNNYIPWAEVWYNTTFHASSKTTPYQVVYGRPPPRLIFYGDRKTTNNNVDQFLKDRDITIYALKENLVVAQNRMKKQANLYRLRCKSLDKLLMNSSYFLKDVQIGQRMITISTVGVPNTIKRLASHKLQSTLAVSLHAPNQKLRETIVPSAKAYPLEALMKDCHDYFLQTSRRVSFEYALLAGVNDAVEHAVELAKLLHEWGGGYHVNLIPFNPIEGSEYQRPYKKAVMAFVAALESHKITVSVRRTRGLDANAACGQLRNQFQKNPLLVDSDISQSEAAEAARQGSLIDMDLKNGGATSTSRSVLYSIFTGRCTNGGAIEEGSNCAFIDVLVYQWSVG</sequence>
<dbReference type="InterPro" id="IPR013785">
    <property type="entry name" value="Aldolase_TIM"/>
</dbReference>
<evidence type="ECO:0000256" key="3">
    <source>
        <dbReference type="ARBA" id="ARBA00022691"/>
    </source>
</evidence>
<evidence type="ECO:0000313" key="10">
    <source>
        <dbReference type="Proteomes" id="UP000321393"/>
    </source>
</evidence>
<dbReference type="InterPro" id="IPR040072">
    <property type="entry name" value="Methyltransferase_A"/>
</dbReference>
<evidence type="ECO:0000313" key="11">
    <source>
        <dbReference type="Proteomes" id="UP000321947"/>
    </source>
</evidence>
<keyword evidence="8" id="KW-0489">Methyltransferase</keyword>
<evidence type="ECO:0000313" key="8">
    <source>
        <dbReference type="EMBL" id="KAA0050298.1"/>
    </source>
</evidence>
<dbReference type="InterPro" id="IPR036397">
    <property type="entry name" value="RNaseH_sf"/>
</dbReference>
<dbReference type="InterPro" id="IPR007197">
    <property type="entry name" value="rSAM"/>
</dbReference>
<dbReference type="InterPro" id="IPR012337">
    <property type="entry name" value="RNaseH-like_sf"/>
</dbReference>
<dbReference type="AlphaFoldDB" id="A0A5A7U4V1"/>
<dbReference type="OrthoDB" id="496065at2759"/>
<dbReference type="GO" id="GO:0046872">
    <property type="term" value="F:metal ion binding"/>
    <property type="evidence" value="ECO:0007669"/>
    <property type="project" value="UniProtKB-KW"/>
</dbReference>
<dbReference type="Gene3D" id="3.20.20.70">
    <property type="entry name" value="Aldolase class I"/>
    <property type="match status" value="1"/>
</dbReference>
<dbReference type="PANTHER" id="PTHR30544">
    <property type="entry name" value="23S RRNA METHYLTRANSFERASE"/>
    <property type="match status" value="1"/>
</dbReference>
<keyword evidence="2" id="KW-0004">4Fe-4S</keyword>
<keyword evidence="5" id="KW-0408">Iron</keyword>
<evidence type="ECO:0000256" key="6">
    <source>
        <dbReference type="ARBA" id="ARBA00023014"/>
    </source>
</evidence>
<dbReference type="GO" id="GO:0070475">
    <property type="term" value="P:rRNA base methylation"/>
    <property type="evidence" value="ECO:0007669"/>
    <property type="project" value="TreeGrafter"/>
</dbReference>
<dbReference type="SUPFAM" id="SSF53098">
    <property type="entry name" value="Ribonuclease H-like"/>
    <property type="match status" value="1"/>
</dbReference>
<keyword evidence="6" id="KW-0411">Iron-sulfur</keyword>
<dbReference type="PANTHER" id="PTHR30544:SF5">
    <property type="entry name" value="RADICAL SAM CORE DOMAIN-CONTAINING PROTEIN"/>
    <property type="match status" value="1"/>
</dbReference>
<keyword evidence="4" id="KW-0479">Metal-binding</keyword>
<evidence type="ECO:0000256" key="2">
    <source>
        <dbReference type="ARBA" id="ARBA00022485"/>
    </source>
</evidence>
<dbReference type="PROSITE" id="PS51918">
    <property type="entry name" value="RADICAL_SAM"/>
    <property type="match status" value="1"/>
</dbReference>
<comment type="cofactor">
    <cofactor evidence="1">
        <name>[4Fe-4S] cluster</name>
        <dbReference type="ChEBI" id="CHEBI:49883"/>
    </cofactor>
</comment>
<proteinExistence type="predicted"/>
<evidence type="ECO:0000256" key="1">
    <source>
        <dbReference type="ARBA" id="ARBA00001966"/>
    </source>
</evidence>
<dbReference type="GO" id="GO:0003676">
    <property type="term" value="F:nucleic acid binding"/>
    <property type="evidence" value="ECO:0007669"/>
    <property type="project" value="InterPro"/>
</dbReference>
<dbReference type="CDD" id="cd00303">
    <property type="entry name" value="retropepsin_like"/>
    <property type="match status" value="1"/>
</dbReference>
<protein>
    <submittedName>
        <fullName evidence="8 9">Dual-specificity RNA methyltransferase RlmN</fullName>
    </submittedName>
</protein>
<name>A0A5A7U4V1_CUCMM</name>
<dbReference type="EMBL" id="SSTD01014927">
    <property type="protein sequence ID" value="TYK03517.1"/>
    <property type="molecule type" value="Genomic_DNA"/>
</dbReference>
<dbReference type="EMBL" id="SSTE01011873">
    <property type="protein sequence ID" value="KAA0050298.1"/>
    <property type="molecule type" value="Genomic_DNA"/>
</dbReference>
<keyword evidence="9" id="KW-0808">Transferase</keyword>
<dbReference type="Proteomes" id="UP000321393">
    <property type="component" value="Unassembled WGS sequence"/>
</dbReference>
<comment type="caution">
    <text evidence="8">The sequence shown here is derived from an EMBL/GenBank/DDBJ whole genome shotgun (WGS) entry which is preliminary data.</text>
</comment>
<accession>A0A5A7U4V1</accession>
<dbReference type="Gene3D" id="3.30.420.10">
    <property type="entry name" value="Ribonuclease H-like superfamily/Ribonuclease H"/>
    <property type="match status" value="1"/>
</dbReference>
<dbReference type="Proteomes" id="UP000321947">
    <property type="component" value="Unassembled WGS sequence"/>
</dbReference>
<evidence type="ECO:0000256" key="5">
    <source>
        <dbReference type="ARBA" id="ARBA00023004"/>
    </source>
</evidence>
<dbReference type="GO" id="GO:0051539">
    <property type="term" value="F:4 iron, 4 sulfur cluster binding"/>
    <property type="evidence" value="ECO:0007669"/>
    <property type="project" value="UniProtKB-KW"/>
</dbReference>
<gene>
    <name evidence="9" type="ORF">E5676_scaffold293G00070</name>
    <name evidence="8" type="ORF">E6C27_scaffold88G00170</name>
</gene>
<dbReference type="GO" id="GO:0008168">
    <property type="term" value="F:methyltransferase activity"/>
    <property type="evidence" value="ECO:0007669"/>
    <property type="project" value="UniProtKB-KW"/>
</dbReference>
<evidence type="ECO:0000256" key="4">
    <source>
        <dbReference type="ARBA" id="ARBA00022723"/>
    </source>
</evidence>
<organism evidence="8 10">
    <name type="scientific">Cucumis melo var. makuwa</name>
    <name type="common">Oriental melon</name>
    <dbReference type="NCBI Taxonomy" id="1194695"/>
    <lineage>
        <taxon>Eukaryota</taxon>
        <taxon>Viridiplantae</taxon>
        <taxon>Streptophyta</taxon>
        <taxon>Embryophyta</taxon>
        <taxon>Tracheophyta</taxon>
        <taxon>Spermatophyta</taxon>
        <taxon>Magnoliopsida</taxon>
        <taxon>eudicotyledons</taxon>
        <taxon>Gunneridae</taxon>
        <taxon>Pentapetalae</taxon>
        <taxon>rosids</taxon>
        <taxon>fabids</taxon>
        <taxon>Cucurbitales</taxon>
        <taxon>Cucurbitaceae</taxon>
        <taxon>Benincaseae</taxon>
        <taxon>Cucumis</taxon>
    </lineage>
</organism>
<reference evidence="10 11" key="1">
    <citation type="submission" date="2019-08" db="EMBL/GenBank/DDBJ databases">
        <title>Draft genome sequences of two oriental melons (Cucumis melo L. var makuwa).</title>
        <authorList>
            <person name="Kwon S.-Y."/>
        </authorList>
    </citation>
    <scope>NUCLEOTIDE SEQUENCE [LARGE SCALE GENOMIC DNA]</scope>
    <source>
        <strain evidence="11">cv. Chang Bougi</strain>
        <strain evidence="10">cv. SW 3</strain>
        <tissue evidence="8">Leaf</tissue>
    </source>
</reference>
<dbReference type="GO" id="GO:0030488">
    <property type="term" value="P:tRNA methylation"/>
    <property type="evidence" value="ECO:0007669"/>
    <property type="project" value="TreeGrafter"/>
</dbReference>
<feature type="domain" description="Radical SAM core" evidence="7">
    <location>
        <begin position="230"/>
        <end position="521"/>
    </location>
</feature>
<evidence type="ECO:0000313" key="9">
    <source>
        <dbReference type="EMBL" id="TYK03517.1"/>
    </source>
</evidence>
<keyword evidence="3" id="KW-0949">S-adenosyl-L-methionine</keyword>
<evidence type="ECO:0000259" key="7">
    <source>
        <dbReference type="PROSITE" id="PS51918"/>
    </source>
</evidence>